<gene>
    <name evidence="3" type="ORF">L0661_08445</name>
</gene>
<evidence type="ECO:0000313" key="4">
    <source>
        <dbReference type="Proteomes" id="UP001139411"/>
    </source>
</evidence>
<keyword evidence="1" id="KW-0597">Phosphoprotein</keyword>
<dbReference type="PANTHER" id="PTHR44520">
    <property type="entry name" value="RESPONSE REGULATOR RCP1-RELATED"/>
    <property type="match status" value="1"/>
</dbReference>
<dbReference type="EMBL" id="JAKFFV010000004">
    <property type="protein sequence ID" value="MCF2498332.1"/>
    <property type="molecule type" value="Genomic_DNA"/>
</dbReference>
<evidence type="ECO:0000259" key="2">
    <source>
        <dbReference type="PROSITE" id="PS50110"/>
    </source>
</evidence>
<dbReference type="PANTHER" id="PTHR44520:SF1">
    <property type="entry name" value="TWO-COMPONENT SYSTEM REGULATORY PROTEIN"/>
    <property type="match status" value="1"/>
</dbReference>
<dbReference type="Pfam" id="PF00072">
    <property type="entry name" value="Response_reg"/>
    <property type="match status" value="2"/>
</dbReference>
<dbReference type="SMART" id="SM00448">
    <property type="entry name" value="REC"/>
    <property type="match status" value="2"/>
</dbReference>
<name>A0A9X1QDC9_9BACT</name>
<dbReference type="RefSeq" id="WP_235177468.1">
    <property type="nucleotide sequence ID" value="NZ_JAKFFV010000004.1"/>
</dbReference>
<dbReference type="InterPro" id="IPR001789">
    <property type="entry name" value="Sig_transdc_resp-reg_receiver"/>
</dbReference>
<sequence>MMLAKKTVYIVDDDSDDRMLLREALENVIQDIEVQEFVDGQLLLDALANNLPEQPALILMDMNMPRLTGLEALKRIKSDPLCRHIPVIIVSTSSNAELIRHCYDQGVNAYIVKPVVFQGYIEIAQSVSICFLDSYPEFEGQVVGKNFSNKTILVIEDNQDHWQMMRAALKTGMPDIKVIHRSSQDSTIDFLENEYAALNPPVEMILLDLYLPDRDQGLSLLAQIRNFIASRNLPPVPVIILSHSDHPRDISESYAGLASAYLVKTGKAFQSFSSIRDVCSLWWGTVTLPKTS</sequence>
<feature type="modified residue" description="4-aspartylphosphate" evidence="1">
    <location>
        <position position="61"/>
    </location>
</feature>
<accession>A0A9X1QDC9</accession>
<evidence type="ECO:0000256" key="1">
    <source>
        <dbReference type="PROSITE-ProRule" id="PRU00169"/>
    </source>
</evidence>
<feature type="domain" description="Response regulatory" evidence="2">
    <location>
        <begin position="7"/>
        <end position="128"/>
    </location>
</feature>
<dbReference type="AlphaFoldDB" id="A0A9X1QDC9"/>
<feature type="domain" description="Response regulatory" evidence="2">
    <location>
        <begin position="151"/>
        <end position="279"/>
    </location>
</feature>
<evidence type="ECO:0000313" key="3">
    <source>
        <dbReference type="EMBL" id="MCF2498332.1"/>
    </source>
</evidence>
<comment type="caution">
    <text evidence="3">The sequence shown here is derived from an EMBL/GenBank/DDBJ whole genome shotgun (WGS) entry which is preliminary data.</text>
</comment>
<proteinExistence type="predicted"/>
<dbReference type="GO" id="GO:0000160">
    <property type="term" value="P:phosphorelay signal transduction system"/>
    <property type="evidence" value="ECO:0007669"/>
    <property type="project" value="InterPro"/>
</dbReference>
<organism evidence="3 4">
    <name type="scientific">Dyadobacter chenhuakuii</name>
    <dbReference type="NCBI Taxonomy" id="2909339"/>
    <lineage>
        <taxon>Bacteria</taxon>
        <taxon>Pseudomonadati</taxon>
        <taxon>Bacteroidota</taxon>
        <taxon>Cytophagia</taxon>
        <taxon>Cytophagales</taxon>
        <taxon>Spirosomataceae</taxon>
        <taxon>Dyadobacter</taxon>
    </lineage>
</organism>
<dbReference type="Gene3D" id="3.40.50.2300">
    <property type="match status" value="2"/>
</dbReference>
<reference evidence="3" key="1">
    <citation type="submission" date="2022-01" db="EMBL/GenBank/DDBJ databases">
        <title>Novel species in genus Dyadobacter.</title>
        <authorList>
            <person name="Ma C."/>
        </authorList>
    </citation>
    <scope>NUCLEOTIDE SEQUENCE</scope>
    <source>
        <strain evidence="3">CY357</strain>
    </source>
</reference>
<dbReference type="InterPro" id="IPR011006">
    <property type="entry name" value="CheY-like_superfamily"/>
</dbReference>
<dbReference type="PROSITE" id="PS50110">
    <property type="entry name" value="RESPONSE_REGULATORY"/>
    <property type="match status" value="2"/>
</dbReference>
<dbReference type="SUPFAM" id="SSF52172">
    <property type="entry name" value="CheY-like"/>
    <property type="match status" value="2"/>
</dbReference>
<feature type="modified residue" description="4-aspartylphosphate" evidence="1">
    <location>
        <position position="208"/>
    </location>
</feature>
<dbReference type="Proteomes" id="UP001139411">
    <property type="component" value="Unassembled WGS sequence"/>
</dbReference>
<dbReference type="InterPro" id="IPR052893">
    <property type="entry name" value="TCS_response_regulator"/>
</dbReference>
<protein>
    <submittedName>
        <fullName evidence="3">Response regulator</fullName>
    </submittedName>
</protein>